<dbReference type="Proteomes" id="UP000503820">
    <property type="component" value="Unassembled WGS sequence"/>
</dbReference>
<dbReference type="EMBL" id="BLVP01000010">
    <property type="protein sequence ID" value="GFM38008.1"/>
    <property type="molecule type" value="Genomic_DNA"/>
</dbReference>
<gene>
    <name evidence="1" type="ORF">DSM19430T_26920</name>
</gene>
<dbReference type="Pfam" id="PF10934">
    <property type="entry name" value="Sheath_initiator"/>
    <property type="match status" value="1"/>
</dbReference>
<evidence type="ECO:0008006" key="3">
    <source>
        <dbReference type="Google" id="ProtNLM"/>
    </source>
</evidence>
<sequence length="117" mass="12998">MKYRRLDANGDMVMGHGDADYLQDSPECVAQAVATRLRLLTGEWFLDLQEGIPYAPAVLGKHTKESYDPVIRARILETEGVTAITEYESVFDGETRKLTVNVTIETVYGAASVQEVM</sequence>
<proteinExistence type="predicted"/>
<accession>A0A7J0BWD4</accession>
<keyword evidence="2" id="KW-1185">Reference proteome</keyword>
<comment type="caution">
    <text evidence="1">The sequence shown here is derived from an EMBL/GenBank/DDBJ whole genome shotgun (WGS) entry which is preliminary data.</text>
</comment>
<dbReference type="AlphaFoldDB" id="A0A7J0BWD4"/>
<evidence type="ECO:0000313" key="2">
    <source>
        <dbReference type="Proteomes" id="UP000503820"/>
    </source>
</evidence>
<dbReference type="InterPro" id="IPR020288">
    <property type="entry name" value="Sheath_initiator"/>
</dbReference>
<evidence type="ECO:0000313" key="1">
    <source>
        <dbReference type="EMBL" id="GFM38008.1"/>
    </source>
</evidence>
<protein>
    <recommendedName>
        <fullName evidence="3">DUF2634 domain-containing protein</fullName>
    </recommendedName>
</protein>
<name>A0A7J0BWD4_9BACT</name>
<dbReference type="RefSeq" id="WP_174410617.1">
    <property type="nucleotide sequence ID" value="NZ_BLVP01000010.1"/>
</dbReference>
<organism evidence="1 2">
    <name type="scientific">Desulfovibrio psychrotolerans</name>
    <dbReference type="NCBI Taxonomy" id="415242"/>
    <lineage>
        <taxon>Bacteria</taxon>
        <taxon>Pseudomonadati</taxon>
        <taxon>Thermodesulfobacteriota</taxon>
        <taxon>Desulfovibrionia</taxon>
        <taxon>Desulfovibrionales</taxon>
        <taxon>Desulfovibrionaceae</taxon>
        <taxon>Desulfovibrio</taxon>
    </lineage>
</organism>
<reference evidence="1 2" key="1">
    <citation type="submission" date="2020-05" db="EMBL/GenBank/DDBJ databases">
        <title>Draft genome sequence of Desulfovibrio psychrotolerans JS1T.</title>
        <authorList>
            <person name="Ueno A."/>
            <person name="Tamazawa S."/>
            <person name="Tamamura S."/>
            <person name="Murakami T."/>
            <person name="Kiyama T."/>
            <person name="Inomata H."/>
            <person name="Amano Y."/>
            <person name="Miyakawa K."/>
            <person name="Tamaki H."/>
            <person name="Naganuma T."/>
            <person name="Kaneko K."/>
        </authorList>
    </citation>
    <scope>NUCLEOTIDE SEQUENCE [LARGE SCALE GENOMIC DNA]</scope>
    <source>
        <strain evidence="1 2">JS1</strain>
    </source>
</reference>